<evidence type="ECO:0008006" key="5">
    <source>
        <dbReference type="Google" id="ProtNLM"/>
    </source>
</evidence>
<accession>A0A934REZ0</accession>
<feature type="region of interest" description="Disordered" evidence="1">
    <location>
        <begin position="663"/>
        <end position="694"/>
    </location>
</feature>
<evidence type="ECO:0000256" key="2">
    <source>
        <dbReference type="SAM" id="SignalP"/>
    </source>
</evidence>
<evidence type="ECO:0000313" key="4">
    <source>
        <dbReference type="Proteomes" id="UP000658278"/>
    </source>
</evidence>
<feature type="signal peptide" evidence="2">
    <location>
        <begin position="1"/>
        <end position="26"/>
    </location>
</feature>
<sequence length="1083" mass="111664">MKKPTITPNGRSTCLTLLLAIPLAHAAEVALTPGGINGLDSATIEFDNGDILLTPLQNGVPATFNANADRLGIDDFGTNANALNDPDTTAGNANDEQLEFVFSPNSGLTRLSWDFARADGPLATDGVRISGFTSDPLATLTGPGTSGLSYSAGTLRFDISSAGFTGTDGVLTLANPAASTGATLLLTVNDSTQAGAQLPITGISYEDAVPTKAPVLDPPLPATLAPGIGVSTTLTAALEAGTAPGPTYLWEYDDGGGFVTVSTTESVTFVAGPAADGDYRITVSNGVGSDAVATVAVSAIDDGDGIDNQWEVDNFGDFLLYDETDDVDTQEGTLAGTPAPDGRNNFQEWTDNTNPLDPDTDDDGLTDGEEVVNSTNPLLADTDGDGYSDGYEVNDADPATLPNDAASSPGVDDNRNAIGITFNTTNGQNPNTTLGPLMLAGAPGYSQKNWNSTIALAGNATSTTDLDVATPSTGVLVDSNGNSTTAGFTIGMAGVFSVPNNSEQPYGGLYSAYLFADAVNDTVEIDVTDIPYSRYDVVIYPLGFNGNQRGTLLELASGKEFAVRTPALLANGTEPTYYLSADQTTASSGDFENFPRATHLVFRGLTSDVVTLDLVRTLDNIGIAAIQIVEDLDSDGDGMGDNYEISVGLDPNDDGTTDPLQAPGADFDSDTISNIDEHNAGTNPTSDDTDNDGYLDQYETDTGIFVSITDTGTDPRIADFDSDGILDGAETNSGNFVAGVEAGTDPIVFSNGDADNDGYRDDYEWVELGSDLYDPEAPGGPNPDGFGIAFNAVAGVGGAAGAAALTEFGPGVYAGAPGIEMKNWNRTIDLANNATDASGDILKIATPSNEELVDSSGNIIGDDISGVGLTFTAGAGAYSSVTDARTPYGRLFNSFIYGNNASGNNDSSVSLTGIPYTSYDVYVYFGSDSDGRTGTLTDGVTTYSFTTDSNTGFPGVYTQTTDTGSGFPQANYAVFSGQTGTDFNVTVTTGALQNSMGIYGVQVINTGATGGAVVSLANPALTGSVFTADFTTDTAGTYILERSLTLNNDWVQVGSPLVLSPGTTQVTDPSAPTGKAFYRVSEQ</sequence>
<keyword evidence="2" id="KW-0732">Signal</keyword>
<feature type="compositionally biased region" description="Acidic residues" evidence="1">
    <location>
        <begin position="358"/>
        <end position="367"/>
    </location>
</feature>
<dbReference type="AlphaFoldDB" id="A0A934REZ0"/>
<evidence type="ECO:0000256" key="1">
    <source>
        <dbReference type="SAM" id="MobiDB-lite"/>
    </source>
</evidence>
<keyword evidence="4" id="KW-1185">Reference proteome</keyword>
<dbReference type="EMBL" id="JAENII010000006">
    <property type="protein sequence ID" value="MBK1827316.1"/>
    <property type="molecule type" value="Genomic_DNA"/>
</dbReference>
<gene>
    <name evidence="3" type="ORF">JIN81_09805</name>
</gene>
<feature type="region of interest" description="Disordered" evidence="1">
    <location>
        <begin position="330"/>
        <end position="367"/>
    </location>
</feature>
<feature type="chain" id="PRO_5036897630" description="Ig-like domain-containing protein" evidence="2">
    <location>
        <begin position="27"/>
        <end position="1083"/>
    </location>
</feature>
<organism evidence="3 4">
    <name type="scientific">Haloferula rosea</name>
    <dbReference type="NCBI Taxonomy" id="490093"/>
    <lineage>
        <taxon>Bacteria</taxon>
        <taxon>Pseudomonadati</taxon>
        <taxon>Verrucomicrobiota</taxon>
        <taxon>Verrucomicrobiia</taxon>
        <taxon>Verrucomicrobiales</taxon>
        <taxon>Verrucomicrobiaceae</taxon>
        <taxon>Haloferula</taxon>
    </lineage>
</organism>
<reference evidence="3" key="1">
    <citation type="submission" date="2021-01" db="EMBL/GenBank/DDBJ databases">
        <title>Modified the classification status of verrucomicrobia.</title>
        <authorList>
            <person name="Feng X."/>
        </authorList>
    </citation>
    <scope>NUCLEOTIDE SEQUENCE</scope>
    <source>
        <strain evidence="3">KCTC 22201</strain>
    </source>
</reference>
<dbReference type="RefSeq" id="WP_200278764.1">
    <property type="nucleotide sequence ID" value="NZ_JAENII010000006.1"/>
</dbReference>
<proteinExistence type="predicted"/>
<protein>
    <recommendedName>
        <fullName evidence="5">Ig-like domain-containing protein</fullName>
    </recommendedName>
</protein>
<name>A0A934REZ0_9BACT</name>
<evidence type="ECO:0000313" key="3">
    <source>
        <dbReference type="EMBL" id="MBK1827316.1"/>
    </source>
</evidence>
<comment type="caution">
    <text evidence="3">The sequence shown here is derived from an EMBL/GenBank/DDBJ whole genome shotgun (WGS) entry which is preliminary data.</text>
</comment>
<dbReference type="Proteomes" id="UP000658278">
    <property type="component" value="Unassembled WGS sequence"/>
</dbReference>
<feature type="compositionally biased region" description="Polar residues" evidence="1">
    <location>
        <begin position="670"/>
        <end position="686"/>
    </location>
</feature>